<name>A0A182LVA2_9DIPT</name>
<sequence length="108" mass="11665">MNPAKSSSNGSVGGRTIGLARDTVELRILNLDHVIRVITHRIRSRVGSRTRDRFSAFVAAAVPVPAVVAALLRDKVRAKRLPAAATVVRSCGGHLGIVPHRRNVSNLW</sequence>
<feature type="transmembrane region" description="Helical" evidence="1">
    <location>
        <begin position="54"/>
        <end position="72"/>
    </location>
</feature>
<reference evidence="3" key="1">
    <citation type="submission" date="2013-09" db="EMBL/GenBank/DDBJ databases">
        <title>The Genome Sequence of Anopheles culicifacies species A.</title>
        <authorList>
            <consortium name="The Broad Institute Genomics Platform"/>
            <person name="Neafsey D.E."/>
            <person name="Besansky N."/>
            <person name="Howell P."/>
            <person name="Walton C."/>
            <person name="Young S.K."/>
            <person name="Zeng Q."/>
            <person name="Gargeya S."/>
            <person name="Fitzgerald M."/>
            <person name="Haas B."/>
            <person name="Abouelleil A."/>
            <person name="Allen A.W."/>
            <person name="Alvarado L."/>
            <person name="Arachchi H.M."/>
            <person name="Berlin A.M."/>
            <person name="Chapman S.B."/>
            <person name="Gainer-Dewar J."/>
            <person name="Goldberg J."/>
            <person name="Griggs A."/>
            <person name="Gujja S."/>
            <person name="Hansen M."/>
            <person name="Howarth C."/>
            <person name="Imamovic A."/>
            <person name="Ireland A."/>
            <person name="Larimer J."/>
            <person name="McCowan C."/>
            <person name="Murphy C."/>
            <person name="Pearson M."/>
            <person name="Poon T.W."/>
            <person name="Priest M."/>
            <person name="Roberts A."/>
            <person name="Saif S."/>
            <person name="Shea T."/>
            <person name="Sisk P."/>
            <person name="Sykes S."/>
            <person name="Wortman J."/>
            <person name="Nusbaum C."/>
            <person name="Birren B."/>
        </authorList>
    </citation>
    <scope>NUCLEOTIDE SEQUENCE [LARGE SCALE GENOMIC DNA]</scope>
    <source>
        <strain evidence="3">A-37</strain>
    </source>
</reference>
<keyword evidence="1" id="KW-0472">Membrane</keyword>
<dbReference type="EnsemblMetazoa" id="ACUA002838-RA">
    <property type="protein sequence ID" value="ACUA002838-PA"/>
    <property type="gene ID" value="ACUA002838"/>
</dbReference>
<dbReference type="Proteomes" id="UP000075883">
    <property type="component" value="Unassembled WGS sequence"/>
</dbReference>
<keyword evidence="3" id="KW-1185">Reference proteome</keyword>
<evidence type="ECO:0000313" key="3">
    <source>
        <dbReference type="Proteomes" id="UP000075883"/>
    </source>
</evidence>
<organism evidence="2 3">
    <name type="scientific">Anopheles culicifacies</name>
    <dbReference type="NCBI Taxonomy" id="139723"/>
    <lineage>
        <taxon>Eukaryota</taxon>
        <taxon>Metazoa</taxon>
        <taxon>Ecdysozoa</taxon>
        <taxon>Arthropoda</taxon>
        <taxon>Hexapoda</taxon>
        <taxon>Insecta</taxon>
        <taxon>Pterygota</taxon>
        <taxon>Neoptera</taxon>
        <taxon>Endopterygota</taxon>
        <taxon>Diptera</taxon>
        <taxon>Nematocera</taxon>
        <taxon>Culicoidea</taxon>
        <taxon>Culicidae</taxon>
        <taxon>Anophelinae</taxon>
        <taxon>Anopheles</taxon>
        <taxon>culicifacies species complex</taxon>
    </lineage>
</organism>
<accession>A0A182LVA2</accession>
<reference evidence="2" key="2">
    <citation type="submission" date="2020-05" db="UniProtKB">
        <authorList>
            <consortium name="EnsemblMetazoa"/>
        </authorList>
    </citation>
    <scope>IDENTIFICATION</scope>
    <source>
        <strain evidence="2">A-37</strain>
    </source>
</reference>
<protein>
    <submittedName>
        <fullName evidence="2">Uncharacterized protein</fullName>
    </submittedName>
</protein>
<evidence type="ECO:0000256" key="1">
    <source>
        <dbReference type="SAM" id="Phobius"/>
    </source>
</evidence>
<dbReference type="EMBL" id="AXCM01005929">
    <property type="status" value="NOT_ANNOTATED_CDS"/>
    <property type="molecule type" value="Genomic_DNA"/>
</dbReference>
<evidence type="ECO:0000313" key="2">
    <source>
        <dbReference type="EnsemblMetazoa" id="ACUA002838-PA"/>
    </source>
</evidence>
<keyword evidence="1" id="KW-1133">Transmembrane helix</keyword>
<dbReference type="AlphaFoldDB" id="A0A182LVA2"/>
<proteinExistence type="predicted"/>
<dbReference type="VEuPathDB" id="VectorBase:ACUA002838"/>
<keyword evidence="1" id="KW-0812">Transmembrane</keyword>